<gene>
    <name evidence="1" type="ORF">L1987_08666</name>
</gene>
<dbReference type="EMBL" id="CM042020">
    <property type="protein sequence ID" value="KAI3821109.1"/>
    <property type="molecule type" value="Genomic_DNA"/>
</dbReference>
<dbReference type="Proteomes" id="UP001056120">
    <property type="component" value="Linkage Group LG03"/>
</dbReference>
<reference evidence="2" key="1">
    <citation type="journal article" date="2022" name="Mol. Ecol. Resour.">
        <title>The genomes of chicory, endive, great burdock and yacon provide insights into Asteraceae palaeo-polyploidization history and plant inulin production.</title>
        <authorList>
            <person name="Fan W."/>
            <person name="Wang S."/>
            <person name="Wang H."/>
            <person name="Wang A."/>
            <person name="Jiang F."/>
            <person name="Liu H."/>
            <person name="Zhao H."/>
            <person name="Xu D."/>
            <person name="Zhang Y."/>
        </authorList>
    </citation>
    <scope>NUCLEOTIDE SEQUENCE [LARGE SCALE GENOMIC DNA]</scope>
    <source>
        <strain evidence="2">cv. Yunnan</strain>
    </source>
</reference>
<name>A0ACB9JKV3_9ASTR</name>
<protein>
    <submittedName>
        <fullName evidence="1">Uncharacterized protein</fullName>
    </submittedName>
</protein>
<comment type="caution">
    <text evidence="1">The sequence shown here is derived from an EMBL/GenBank/DDBJ whole genome shotgun (WGS) entry which is preliminary data.</text>
</comment>
<accession>A0ACB9JKV3</accession>
<evidence type="ECO:0000313" key="2">
    <source>
        <dbReference type="Proteomes" id="UP001056120"/>
    </source>
</evidence>
<organism evidence="1 2">
    <name type="scientific">Smallanthus sonchifolius</name>
    <dbReference type="NCBI Taxonomy" id="185202"/>
    <lineage>
        <taxon>Eukaryota</taxon>
        <taxon>Viridiplantae</taxon>
        <taxon>Streptophyta</taxon>
        <taxon>Embryophyta</taxon>
        <taxon>Tracheophyta</taxon>
        <taxon>Spermatophyta</taxon>
        <taxon>Magnoliopsida</taxon>
        <taxon>eudicotyledons</taxon>
        <taxon>Gunneridae</taxon>
        <taxon>Pentapetalae</taxon>
        <taxon>asterids</taxon>
        <taxon>campanulids</taxon>
        <taxon>Asterales</taxon>
        <taxon>Asteraceae</taxon>
        <taxon>Asteroideae</taxon>
        <taxon>Heliantheae alliance</taxon>
        <taxon>Millerieae</taxon>
        <taxon>Smallanthus</taxon>
    </lineage>
</organism>
<keyword evidence="2" id="KW-1185">Reference proteome</keyword>
<evidence type="ECO:0000313" key="1">
    <source>
        <dbReference type="EMBL" id="KAI3821109.1"/>
    </source>
</evidence>
<proteinExistence type="predicted"/>
<sequence>MTHIIRPSTLNKLKPLLQQRYAKADFNTFRPQHHRLANRPPSKDLLKSIRNQTHVSTTLATHLLSKEFPNSNVVFSPLSIHVALSIVAADLKDGAADEVNLWAEKQTNGIIKQVISANAIDDLTWLIFSNAVYFKGEWVEKFEENETEESDFHLLDGNKVQVPFMTNDEDQFVREYEDFKVLGLPYLQGQDIREFTMYFFLPHAKDGLQSLIEKIGSTSDFFNRHIPRQKVKVGEFLIPKFKISFGFEASNMLKDLGLVLPFNHEDGMTEMVDSSLGQRVYVSDIYQKSFVEVNEEGTEATSVSACFGRASSPMTKYDRVDFVADHPFLFVVREDVTNVVLFMGQVIDPRVDRKSI</sequence>
<reference evidence="1 2" key="2">
    <citation type="journal article" date="2022" name="Mol. Ecol. Resour.">
        <title>The genomes of chicory, endive, great burdock and yacon provide insights into Asteraceae paleo-polyploidization history and plant inulin production.</title>
        <authorList>
            <person name="Fan W."/>
            <person name="Wang S."/>
            <person name="Wang H."/>
            <person name="Wang A."/>
            <person name="Jiang F."/>
            <person name="Liu H."/>
            <person name="Zhao H."/>
            <person name="Xu D."/>
            <person name="Zhang Y."/>
        </authorList>
    </citation>
    <scope>NUCLEOTIDE SEQUENCE [LARGE SCALE GENOMIC DNA]</scope>
    <source>
        <strain evidence="2">cv. Yunnan</strain>
        <tissue evidence="1">Leaves</tissue>
    </source>
</reference>